<dbReference type="AlphaFoldDB" id="A0AAW0GNM3"/>
<feature type="transmembrane region" description="Helical" evidence="2">
    <location>
        <begin position="187"/>
        <end position="205"/>
    </location>
</feature>
<organism evidence="3 4">
    <name type="scientific">Cerrena zonata</name>
    <dbReference type="NCBI Taxonomy" id="2478898"/>
    <lineage>
        <taxon>Eukaryota</taxon>
        <taxon>Fungi</taxon>
        <taxon>Dikarya</taxon>
        <taxon>Basidiomycota</taxon>
        <taxon>Agaricomycotina</taxon>
        <taxon>Agaricomycetes</taxon>
        <taxon>Polyporales</taxon>
        <taxon>Cerrenaceae</taxon>
        <taxon>Cerrena</taxon>
    </lineage>
</organism>
<feature type="region of interest" description="Disordered" evidence="1">
    <location>
        <begin position="216"/>
        <end position="323"/>
    </location>
</feature>
<keyword evidence="2" id="KW-1133">Transmembrane helix</keyword>
<feature type="region of interest" description="Disordered" evidence="1">
    <location>
        <begin position="341"/>
        <end position="364"/>
    </location>
</feature>
<dbReference type="EMBL" id="JASBNA010000006">
    <property type="protein sequence ID" value="KAK7691111.1"/>
    <property type="molecule type" value="Genomic_DNA"/>
</dbReference>
<feature type="compositionally biased region" description="Polar residues" evidence="1">
    <location>
        <begin position="271"/>
        <end position="285"/>
    </location>
</feature>
<proteinExistence type="predicted"/>
<evidence type="ECO:0000313" key="3">
    <source>
        <dbReference type="EMBL" id="KAK7691111.1"/>
    </source>
</evidence>
<feature type="transmembrane region" description="Helical" evidence="2">
    <location>
        <begin position="129"/>
        <end position="151"/>
    </location>
</feature>
<evidence type="ECO:0000256" key="1">
    <source>
        <dbReference type="SAM" id="MobiDB-lite"/>
    </source>
</evidence>
<evidence type="ECO:0000313" key="4">
    <source>
        <dbReference type="Proteomes" id="UP001385951"/>
    </source>
</evidence>
<protein>
    <recommendedName>
        <fullName evidence="5">MARVEL domain-containing protein</fullName>
    </recommendedName>
</protein>
<feature type="compositionally biased region" description="Polar residues" evidence="1">
    <location>
        <begin position="352"/>
        <end position="364"/>
    </location>
</feature>
<accession>A0AAW0GNM3</accession>
<gene>
    <name evidence="3" type="ORF">QCA50_006214</name>
</gene>
<feature type="transmembrane region" description="Helical" evidence="2">
    <location>
        <begin position="57"/>
        <end position="75"/>
    </location>
</feature>
<comment type="caution">
    <text evidence="3">The sequence shown here is derived from an EMBL/GenBank/DDBJ whole genome shotgun (WGS) entry which is preliminary data.</text>
</comment>
<evidence type="ECO:0000256" key="2">
    <source>
        <dbReference type="SAM" id="Phobius"/>
    </source>
</evidence>
<name>A0AAW0GNM3_9APHY</name>
<reference evidence="3 4" key="1">
    <citation type="submission" date="2022-09" db="EMBL/GenBank/DDBJ databases">
        <authorList>
            <person name="Palmer J.M."/>
        </authorList>
    </citation>
    <scope>NUCLEOTIDE SEQUENCE [LARGE SCALE GENOMIC DNA]</scope>
    <source>
        <strain evidence="3 4">DSM 7382</strain>
    </source>
</reference>
<dbReference type="Proteomes" id="UP001385951">
    <property type="component" value="Unassembled WGS sequence"/>
</dbReference>
<evidence type="ECO:0008006" key="5">
    <source>
        <dbReference type="Google" id="ProtNLM"/>
    </source>
</evidence>
<keyword evidence="2" id="KW-0812">Transmembrane</keyword>
<sequence length="364" mass="39621">MPLLDSIQNTIHKVLPQKKDNIPLQSSMTGGIGNGHAPFEDNMIVPKTTIVFHAAQAFFNFLAMCCFASCAAFQAKWKVGPSGLSGFAIFVSVSGIFFSLFMLLAPVIYEKYDKGARLARALKEIRVGFILSTLGLAVSLLISFITTISAFTQAGCKDPDRDPNADLGDDFKNGLDGFCNTKKAGSIFFWFAFAFWVATFVMTFMDWRKGKNSRPIDPPFSHPDIPADYVSQEDEESLYRQPSRKSTYVDDHDDEPAQSPFSDENRYSGVPSLNNNNTPYNSSAPPQLPRPSFDAYGAFSDPAPSGFAPSAGSPTDGGPRVSRTMQYADPYAAVRATVAAGQTAPAPAPGYTSYNDSYANNGYR</sequence>
<keyword evidence="2" id="KW-0472">Membrane</keyword>
<feature type="transmembrane region" description="Helical" evidence="2">
    <location>
        <begin position="87"/>
        <end position="109"/>
    </location>
</feature>
<keyword evidence="4" id="KW-1185">Reference proteome</keyword>